<evidence type="ECO:0000313" key="3">
    <source>
        <dbReference type="EMBL" id="SDH25373.1"/>
    </source>
</evidence>
<evidence type="ECO:0000313" key="4">
    <source>
        <dbReference type="Proteomes" id="UP000198900"/>
    </source>
</evidence>
<dbReference type="EMBL" id="FNDI01000003">
    <property type="protein sequence ID" value="SDH25373.1"/>
    <property type="molecule type" value="Genomic_DNA"/>
</dbReference>
<evidence type="ECO:0000259" key="2">
    <source>
        <dbReference type="Pfam" id="PF07978"/>
    </source>
</evidence>
<dbReference type="Proteomes" id="UP000198900">
    <property type="component" value="Unassembled WGS sequence"/>
</dbReference>
<evidence type="ECO:0000256" key="1">
    <source>
        <dbReference type="ARBA" id="ARBA00005291"/>
    </source>
</evidence>
<dbReference type="PANTHER" id="PTHR21017">
    <property type="entry name" value="NIPSNAP-RELATED"/>
    <property type="match status" value="1"/>
</dbReference>
<comment type="similarity">
    <text evidence="1">Belongs to the NipSnap family.</text>
</comment>
<reference evidence="3" key="1">
    <citation type="submission" date="2016-10" db="EMBL/GenBank/DDBJ databases">
        <authorList>
            <person name="Varghese N."/>
            <person name="Submissions S."/>
        </authorList>
    </citation>
    <scope>NUCLEOTIDE SEQUENCE [LARGE SCALE GENOMIC DNA]</scope>
    <source>
        <strain evidence="3">YR281</strain>
    </source>
</reference>
<dbReference type="RefSeq" id="WP_091776382.1">
    <property type="nucleotide sequence ID" value="NZ_FNDI01000003.1"/>
</dbReference>
<comment type="caution">
    <text evidence="3">The sequence shown here is derived from an EMBL/GenBank/DDBJ whole genome shotgun (WGS) entry which is preliminary data.</text>
</comment>
<dbReference type="PANTHER" id="PTHR21017:SF17">
    <property type="entry name" value="PROTEIN NIPSNAP"/>
    <property type="match status" value="1"/>
</dbReference>
<dbReference type="Pfam" id="PF07978">
    <property type="entry name" value="NIPSNAP"/>
    <property type="match status" value="1"/>
</dbReference>
<dbReference type="SUPFAM" id="SSF54909">
    <property type="entry name" value="Dimeric alpha+beta barrel"/>
    <property type="match status" value="1"/>
</dbReference>
<sequence>MIIEHRTYKLKPGTLNEFLSTYETEGLAIQVGALGEMLGYFVSEVGHLNCVIHLWKFDSFEDRQSRRSKLWSAPEWKVLMTKLSPMILDQRSQLLTPAPFSPIR</sequence>
<dbReference type="InterPro" id="IPR012577">
    <property type="entry name" value="NIPSNAP"/>
</dbReference>
<name>A0A7Z7FH23_9BURK</name>
<dbReference type="InterPro" id="IPR011008">
    <property type="entry name" value="Dimeric_a/b-barrel"/>
</dbReference>
<gene>
    <name evidence="3" type="ORF">SAMN04487926_10386</name>
</gene>
<keyword evidence="4" id="KW-1185">Reference proteome</keyword>
<dbReference type="AlphaFoldDB" id="A0A7Z7FH23"/>
<feature type="domain" description="NIPSNAP" evidence="2">
    <location>
        <begin position="4"/>
        <end position="102"/>
    </location>
</feature>
<protein>
    <submittedName>
        <fullName evidence="3">NIPSNAP protein</fullName>
    </submittedName>
</protein>
<proteinExistence type="inferred from homology"/>
<dbReference type="Gene3D" id="3.30.70.100">
    <property type="match status" value="1"/>
</dbReference>
<dbReference type="InterPro" id="IPR051557">
    <property type="entry name" value="NipSnap_domain"/>
</dbReference>
<organism evidence="3 4">
    <name type="scientific">Paraburkholderia steynii</name>
    <dbReference type="NCBI Taxonomy" id="1245441"/>
    <lineage>
        <taxon>Bacteria</taxon>
        <taxon>Pseudomonadati</taxon>
        <taxon>Pseudomonadota</taxon>
        <taxon>Betaproteobacteria</taxon>
        <taxon>Burkholderiales</taxon>
        <taxon>Burkholderiaceae</taxon>
        <taxon>Paraburkholderia</taxon>
    </lineage>
</organism>
<accession>A0A7Z7FH23</accession>